<evidence type="ECO:0000313" key="14">
    <source>
        <dbReference type="EMBL" id="NMC61932.1"/>
    </source>
</evidence>
<evidence type="ECO:0000313" key="15">
    <source>
        <dbReference type="Proteomes" id="UP000524246"/>
    </source>
</evidence>
<dbReference type="InterPro" id="IPR004570">
    <property type="entry name" value="Phosphatidylglycerol_P_synth"/>
</dbReference>
<gene>
    <name evidence="14" type="primary">pgsA</name>
    <name evidence="14" type="ORF">GYA55_02060</name>
</gene>
<evidence type="ECO:0000256" key="8">
    <source>
        <dbReference type="ARBA" id="ARBA00023136"/>
    </source>
</evidence>
<keyword evidence="7" id="KW-0443">Lipid metabolism</keyword>
<keyword evidence="8 13" id="KW-0472">Membrane</keyword>
<dbReference type="GO" id="GO:0008444">
    <property type="term" value="F:CDP-diacylglycerol-glycerol-3-phosphate 3-phosphatidyltransferase activity"/>
    <property type="evidence" value="ECO:0007669"/>
    <property type="project" value="UniProtKB-UniRule"/>
</dbReference>
<keyword evidence="9" id="KW-0594">Phospholipid biosynthesis</keyword>
<dbReference type="Gene3D" id="1.20.120.1760">
    <property type="match status" value="1"/>
</dbReference>
<keyword evidence="6 13" id="KW-1133">Transmembrane helix</keyword>
<keyword evidence="4 12" id="KW-0808">Transferase</keyword>
<dbReference type="InterPro" id="IPR048254">
    <property type="entry name" value="CDP_ALCOHOL_P_TRANSF_CS"/>
</dbReference>
<evidence type="ECO:0000256" key="4">
    <source>
        <dbReference type="ARBA" id="ARBA00022679"/>
    </source>
</evidence>
<dbReference type="GO" id="GO:0046474">
    <property type="term" value="P:glycerophospholipid biosynthetic process"/>
    <property type="evidence" value="ECO:0007669"/>
    <property type="project" value="TreeGrafter"/>
</dbReference>
<keyword evidence="5 13" id="KW-0812">Transmembrane</keyword>
<dbReference type="Pfam" id="PF01066">
    <property type="entry name" value="CDP-OH_P_transf"/>
    <property type="match status" value="1"/>
</dbReference>
<evidence type="ECO:0000256" key="11">
    <source>
        <dbReference type="NCBIfam" id="TIGR00560"/>
    </source>
</evidence>
<reference evidence="14 15" key="1">
    <citation type="journal article" date="2020" name="Biotechnol. Biofuels">
        <title>New insights from the biogas microbiome by comprehensive genome-resolved metagenomics of nearly 1600 species originating from multiple anaerobic digesters.</title>
        <authorList>
            <person name="Campanaro S."/>
            <person name="Treu L."/>
            <person name="Rodriguez-R L.M."/>
            <person name="Kovalovszki A."/>
            <person name="Ziels R.M."/>
            <person name="Maus I."/>
            <person name="Zhu X."/>
            <person name="Kougias P.G."/>
            <person name="Basile A."/>
            <person name="Luo G."/>
            <person name="Schluter A."/>
            <person name="Konstantinidis K.T."/>
            <person name="Angelidaki I."/>
        </authorList>
    </citation>
    <scope>NUCLEOTIDE SEQUENCE [LARGE SCALE GENOMIC DNA]</scope>
    <source>
        <strain evidence="14">AS27yjCOA_65</strain>
    </source>
</reference>
<evidence type="ECO:0000256" key="13">
    <source>
        <dbReference type="SAM" id="Phobius"/>
    </source>
</evidence>
<keyword evidence="3" id="KW-0444">Lipid biosynthesis</keyword>
<evidence type="ECO:0000256" key="5">
    <source>
        <dbReference type="ARBA" id="ARBA00022692"/>
    </source>
</evidence>
<dbReference type="AlphaFoldDB" id="A0A7X9IJA5"/>
<name>A0A7X9IJA5_9DELT</name>
<dbReference type="InterPro" id="IPR050324">
    <property type="entry name" value="CDP-alcohol_PTase-I"/>
</dbReference>
<organism evidence="14 15">
    <name type="scientific">SAR324 cluster bacterium</name>
    <dbReference type="NCBI Taxonomy" id="2024889"/>
    <lineage>
        <taxon>Bacteria</taxon>
        <taxon>Deltaproteobacteria</taxon>
        <taxon>SAR324 cluster</taxon>
    </lineage>
</organism>
<evidence type="ECO:0000256" key="6">
    <source>
        <dbReference type="ARBA" id="ARBA00022989"/>
    </source>
</evidence>
<dbReference type="EMBL" id="JAAZON010000083">
    <property type="protein sequence ID" value="NMC61932.1"/>
    <property type="molecule type" value="Genomic_DNA"/>
</dbReference>
<dbReference type="PIRSF" id="PIRSF000847">
    <property type="entry name" value="Phos_ph_gly_syn"/>
    <property type="match status" value="1"/>
</dbReference>
<comment type="similarity">
    <text evidence="2 12">Belongs to the CDP-alcohol phosphatidyltransferase class-I family.</text>
</comment>
<dbReference type="InterPro" id="IPR043130">
    <property type="entry name" value="CDP-OH_PTrfase_TM_dom"/>
</dbReference>
<proteinExistence type="inferred from homology"/>
<evidence type="ECO:0000256" key="12">
    <source>
        <dbReference type="RuleBase" id="RU003750"/>
    </source>
</evidence>
<dbReference type="EC" id="2.7.8.5" evidence="11"/>
<dbReference type="InterPro" id="IPR000462">
    <property type="entry name" value="CDP-OH_P_trans"/>
</dbReference>
<keyword evidence="10" id="KW-1208">Phospholipid metabolism</keyword>
<evidence type="ECO:0000256" key="9">
    <source>
        <dbReference type="ARBA" id="ARBA00023209"/>
    </source>
</evidence>
<evidence type="ECO:0000256" key="1">
    <source>
        <dbReference type="ARBA" id="ARBA00004141"/>
    </source>
</evidence>
<dbReference type="PROSITE" id="PS00379">
    <property type="entry name" value="CDP_ALCOHOL_P_TRANSF"/>
    <property type="match status" value="1"/>
</dbReference>
<evidence type="ECO:0000256" key="7">
    <source>
        <dbReference type="ARBA" id="ARBA00023098"/>
    </source>
</evidence>
<comment type="caution">
    <text evidence="14">The sequence shown here is derived from an EMBL/GenBank/DDBJ whole genome shotgun (WGS) entry which is preliminary data.</text>
</comment>
<comment type="subcellular location">
    <subcellularLocation>
        <location evidence="1">Membrane</location>
        <topology evidence="1">Multi-pass membrane protein</topology>
    </subcellularLocation>
</comment>
<dbReference type="PANTHER" id="PTHR14269:SF62">
    <property type="entry name" value="CDP-DIACYLGLYCEROL--GLYCEROL-3-PHOSPHATE 3-PHOSPHATIDYLTRANSFERASE 1, CHLOROPLASTIC"/>
    <property type="match status" value="1"/>
</dbReference>
<evidence type="ECO:0000256" key="2">
    <source>
        <dbReference type="ARBA" id="ARBA00010441"/>
    </source>
</evidence>
<dbReference type="GO" id="GO:0016020">
    <property type="term" value="C:membrane"/>
    <property type="evidence" value="ECO:0007669"/>
    <property type="project" value="UniProtKB-SubCell"/>
</dbReference>
<evidence type="ECO:0000256" key="3">
    <source>
        <dbReference type="ARBA" id="ARBA00022516"/>
    </source>
</evidence>
<accession>A0A7X9IJA5</accession>
<dbReference type="PANTHER" id="PTHR14269">
    <property type="entry name" value="CDP-DIACYLGLYCEROL--GLYCEROL-3-PHOSPHATE 3-PHOSPHATIDYLTRANSFERASE-RELATED"/>
    <property type="match status" value="1"/>
</dbReference>
<sequence length="203" mass="22052">MASNYIKQIPNWLTYIRLGLVPLFVILLLDSTGGTAKAAGVVFIVAAITDFLDGFIARKMGAESDFGKLMDPLVDKMLVLSALIMLVSLRSLESGNSWVPGWMVVLIVVREIWVTGLRGVAASRGVVVPAGIWGKLKSALQMVAIPMVLFYDVEISLLGLNLTSQVWGLNLLLVSIVCSYIGAYEYTASILFPEETSSQEPIQ</sequence>
<dbReference type="Proteomes" id="UP000524246">
    <property type="component" value="Unassembled WGS sequence"/>
</dbReference>
<dbReference type="NCBIfam" id="TIGR00560">
    <property type="entry name" value="pgsA"/>
    <property type="match status" value="1"/>
</dbReference>
<protein>
    <recommendedName>
        <fullName evidence="11">CDP-diacylglycerol--glycerol-3-phosphate 3-phosphatidyltransferase</fullName>
        <ecNumber evidence="11">2.7.8.5</ecNumber>
    </recommendedName>
</protein>
<evidence type="ECO:0000256" key="10">
    <source>
        <dbReference type="ARBA" id="ARBA00023264"/>
    </source>
</evidence>
<feature type="transmembrane region" description="Helical" evidence="13">
    <location>
        <begin position="12"/>
        <end position="29"/>
    </location>
</feature>